<evidence type="ECO:0000256" key="2">
    <source>
        <dbReference type="ARBA" id="ARBA00010690"/>
    </source>
</evidence>
<feature type="compositionally biased region" description="Basic and acidic residues" evidence="8">
    <location>
        <begin position="1"/>
        <end position="18"/>
    </location>
</feature>
<dbReference type="Proteomes" id="UP000019918">
    <property type="component" value="Unassembled WGS sequence"/>
</dbReference>
<keyword evidence="6" id="KW-0843">Virulence</keyword>
<accession>A0A014NPQ2</accession>
<name>A0A014NPQ2_9GAMM</name>
<organism evidence="10 11">
    <name type="scientific">Erwinia mallotivora</name>
    <dbReference type="NCBI Taxonomy" id="69222"/>
    <lineage>
        <taxon>Bacteria</taxon>
        <taxon>Pseudomonadati</taxon>
        <taxon>Pseudomonadota</taxon>
        <taxon>Gammaproteobacteria</taxon>
        <taxon>Enterobacterales</taxon>
        <taxon>Erwiniaceae</taxon>
        <taxon>Erwinia</taxon>
    </lineage>
</organism>
<dbReference type="PANTHER" id="PTHR30531:SF14">
    <property type="entry name" value="SURFACE PRESENTATION OF ANTIGENS PROTEIN SPAS"/>
    <property type="match status" value="1"/>
</dbReference>
<dbReference type="PATRIC" id="fig|69222.5.peg.1897"/>
<comment type="caution">
    <text evidence="10">The sequence shown here is derived from an EMBL/GenBank/DDBJ whole genome shotgun (WGS) entry which is preliminary data.</text>
</comment>
<keyword evidence="11" id="KW-1185">Reference proteome</keyword>
<comment type="subcellular location">
    <subcellularLocation>
        <location evidence="1">Cell membrane</location>
        <topology evidence="1">Multi-pass membrane protein</topology>
    </subcellularLocation>
</comment>
<evidence type="ECO:0000256" key="9">
    <source>
        <dbReference type="SAM" id="Phobius"/>
    </source>
</evidence>
<dbReference type="SUPFAM" id="SSF160544">
    <property type="entry name" value="EscU C-terminal domain-like"/>
    <property type="match status" value="1"/>
</dbReference>
<evidence type="ECO:0000256" key="8">
    <source>
        <dbReference type="SAM" id="MobiDB-lite"/>
    </source>
</evidence>
<reference evidence="10 11" key="1">
    <citation type="submission" date="2014-02" db="EMBL/GenBank/DDBJ databases">
        <title>Draft genome of Erwinia mallotivora strain BT-MARDI, a papaya dieback pathogen.</title>
        <authorList>
            <person name="Redzuan R."/>
            <person name="Abu Bakar N."/>
            <person name="Badrun R."/>
            <person name="Mohd Raih M.F."/>
            <person name="Rozano L."/>
            <person name="Mat Amin N."/>
        </authorList>
    </citation>
    <scope>NUCLEOTIDE SEQUENCE [LARGE SCALE GENOMIC DNA]</scope>
    <source>
        <strain evidence="10 11">BT-MARDI</strain>
    </source>
</reference>
<keyword evidence="3" id="KW-1003">Cell membrane</keyword>
<dbReference type="NCBIfam" id="TIGR01404">
    <property type="entry name" value="FlhB_rel_III"/>
    <property type="match status" value="1"/>
</dbReference>
<dbReference type="GO" id="GO:0005886">
    <property type="term" value="C:plasma membrane"/>
    <property type="evidence" value="ECO:0007669"/>
    <property type="project" value="UniProtKB-SubCell"/>
</dbReference>
<evidence type="ECO:0000313" key="11">
    <source>
        <dbReference type="Proteomes" id="UP000019918"/>
    </source>
</evidence>
<evidence type="ECO:0000256" key="5">
    <source>
        <dbReference type="ARBA" id="ARBA00022989"/>
    </source>
</evidence>
<keyword evidence="7 9" id="KW-0472">Membrane</keyword>
<protein>
    <submittedName>
        <fullName evidence="10">Type III secretion system protein</fullName>
    </submittedName>
</protein>
<dbReference type="RefSeq" id="WP_034936564.1">
    <property type="nucleotide sequence ID" value="NZ_JFHN01000044.1"/>
</dbReference>
<dbReference type="OrthoDB" id="9807950at2"/>
<keyword evidence="5 9" id="KW-1133">Transmembrane helix</keyword>
<dbReference type="GO" id="GO:0009306">
    <property type="term" value="P:protein secretion"/>
    <property type="evidence" value="ECO:0007669"/>
    <property type="project" value="InterPro"/>
</dbReference>
<sequence length="360" mass="40443">MSEKTEKPTAKKLQDARRKGQVPQSQDVPKLLICAGVVETVLALDDVGMQKLQALMMLPLARLNQPFELALNEVVGSALVLVATFCGLTVAVAALLRIIGGWVQYGPLFAPEALKPDFNRLNPINQFKQMFSVKKLTDMLNSILKAAAICTIFYLVLTPDLESLSRLAYGDLDSFWPAVEVMLTRVSRQTLMTLLVLTMLDFGLQKYFFLKQQRMSHQDIRDEHKQSEGDPHMKGHRHAVAHELLNAPAAPVKSKPVEEADLLLVNPTHYAVALYYRPELTPLPRIICKGEDGDAKALIARAQKANIPVIRFIWLARTLYRSEEGQMIPRHTLQAVAQVYRVLRELDDQITDEVIELEAE</sequence>
<evidence type="ECO:0000313" key="10">
    <source>
        <dbReference type="EMBL" id="EXU75790.1"/>
    </source>
</evidence>
<dbReference type="EMBL" id="JFHN01000044">
    <property type="protein sequence ID" value="EXU75790.1"/>
    <property type="molecule type" value="Genomic_DNA"/>
</dbReference>
<evidence type="ECO:0000256" key="3">
    <source>
        <dbReference type="ARBA" id="ARBA00022475"/>
    </source>
</evidence>
<evidence type="ECO:0000256" key="4">
    <source>
        <dbReference type="ARBA" id="ARBA00022692"/>
    </source>
</evidence>
<evidence type="ECO:0000256" key="7">
    <source>
        <dbReference type="ARBA" id="ARBA00023136"/>
    </source>
</evidence>
<feature type="region of interest" description="Disordered" evidence="8">
    <location>
        <begin position="1"/>
        <end position="22"/>
    </location>
</feature>
<evidence type="ECO:0000256" key="1">
    <source>
        <dbReference type="ARBA" id="ARBA00004651"/>
    </source>
</evidence>
<proteinExistence type="inferred from homology"/>
<dbReference type="PANTHER" id="PTHR30531">
    <property type="entry name" value="FLAGELLAR BIOSYNTHETIC PROTEIN FLHB"/>
    <property type="match status" value="1"/>
</dbReference>
<keyword evidence="4 9" id="KW-0812">Transmembrane</keyword>
<feature type="transmembrane region" description="Helical" evidence="9">
    <location>
        <begin position="74"/>
        <end position="96"/>
    </location>
</feature>
<dbReference type="InterPro" id="IPR029025">
    <property type="entry name" value="T3SS_substrate_exporter_C"/>
</dbReference>
<dbReference type="Gene3D" id="3.40.1690.10">
    <property type="entry name" value="secretion proteins EscU"/>
    <property type="match status" value="1"/>
</dbReference>
<gene>
    <name evidence="10" type="ORF">BG55_09205</name>
</gene>
<dbReference type="Pfam" id="PF01312">
    <property type="entry name" value="Bac_export_2"/>
    <property type="match status" value="1"/>
</dbReference>
<dbReference type="InterPro" id="IPR006135">
    <property type="entry name" value="T3SS_substrate_exporter"/>
</dbReference>
<dbReference type="PRINTS" id="PR00950">
    <property type="entry name" value="TYPE3IMSPROT"/>
</dbReference>
<comment type="similarity">
    <text evidence="2">Belongs to the type III secretion exporter family.</text>
</comment>
<dbReference type="STRING" id="69222.BG55_09205"/>
<dbReference type="InterPro" id="IPR006307">
    <property type="entry name" value="BsaZ-like"/>
</dbReference>
<evidence type="ECO:0000256" key="6">
    <source>
        <dbReference type="ARBA" id="ARBA00023026"/>
    </source>
</evidence>
<dbReference type="AlphaFoldDB" id="A0A014NPQ2"/>